<evidence type="ECO:0000256" key="1">
    <source>
        <dbReference type="ARBA" id="ARBA00004370"/>
    </source>
</evidence>
<feature type="region of interest" description="Disordered" evidence="7">
    <location>
        <begin position="395"/>
        <end position="416"/>
    </location>
</feature>
<dbReference type="InterPro" id="IPR005018">
    <property type="entry name" value="DOMON_domain"/>
</dbReference>
<dbReference type="STRING" id="685588.A0A067SRD0"/>
<dbReference type="HOGENOM" id="CLU_038404_0_0_1"/>
<feature type="transmembrane region" description="Helical" evidence="8">
    <location>
        <begin position="276"/>
        <end position="296"/>
    </location>
</feature>
<feature type="domain" description="DOMON" evidence="10">
    <location>
        <begin position="28"/>
        <end position="144"/>
    </location>
</feature>
<feature type="transmembrane region" description="Helical" evidence="8">
    <location>
        <begin position="238"/>
        <end position="256"/>
    </location>
</feature>
<feature type="transmembrane region" description="Helical" evidence="8">
    <location>
        <begin position="317"/>
        <end position="338"/>
    </location>
</feature>
<proteinExistence type="predicted"/>
<dbReference type="SMART" id="SM00664">
    <property type="entry name" value="DoH"/>
    <property type="match status" value="1"/>
</dbReference>
<feature type="transmembrane region" description="Helical" evidence="8">
    <location>
        <begin position="358"/>
        <end position="376"/>
    </location>
</feature>
<keyword evidence="2" id="KW-0813">Transport</keyword>
<evidence type="ECO:0000256" key="8">
    <source>
        <dbReference type="SAM" id="Phobius"/>
    </source>
</evidence>
<evidence type="ECO:0000256" key="6">
    <source>
        <dbReference type="ARBA" id="ARBA00023136"/>
    </source>
</evidence>
<dbReference type="CDD" id="cd08760">
    <property type="entry name" value="Cyt_b561_FRRS1_like"/>
    <property type="match status" value="1"/>
</dbReference>
<keyword evidence="5 8" id="KW-1133">Transmembrane helix</keyword>
<gene>
    <name evidence="11" type="ORF">GALMADRAFT_251147</name>
</gene>
<feature type="compositionally biased region" description="Basic and acidic residues" evidence="7">
    <location>
        <begin position="396"/>
        <end position="416"/>
    </location>
</feature>
<evidence type="ECO:0000256" key="3">
    <source>
        <dbReference type="ARBA" id="ARBA00022692"/>
    </source>
</evidence>
<evidence type="ECO:0000256" key="4">
    <source>
        <dbReference type="ARBA" id="ARBA00022982"/>
    </source>
</evidence>
<keyword evidence="9" id="KW-0732">Signal</keyword>
<dbReference type="OrthoDB" id="19261at2759"/>
<keyword evidence="6 8" id="KW-0472">Membrane</keyword>
<feature type="transmembrane region" description="Helical" evidence="8">
    <location>
        <begin position="201"/>
        <end position="226"/>
    </location>
</feature>
<dbReference type="PROSITE" id="PS50836">
    <property type="entry name" value="DOMON"/>
    <property type="match status" value="1"/>
</dbReference>
<dbReference type="SUPFAM" id="SSF49344">
    <property type="entry name" value="CBD9-like"/>
    <property type="match status" value="1"/>
</dbReference>
<dbReference type="InterPro" id="IPR006593">
    <property type="entry name" value="Cyt_b561/ferric_Rdtase_TM"/>
</dbReference>
<organism evidence="11 12">
    <name type="scientific">Galerina marginata (strain CBS 339.88)</name>
    <dbReference type="NCBI Taxonomy" id="685588"/>
    <lineage>
        <taxon>Eukaryota</taxon>
        <taxon>Fungi</taxon>
        <taxon>Dikarya</taxon>
        <taxon>Basidiomycota</taxon>
        <taxon>Agaricomycotina</taxon>
        <taxon>Agaricomycetes</taxon>
        <taxon>Agaricomycetidae</taxon>
        <taxon>Agaricales</taxon>
        <taxon>Agaricineae</taxon>
        <taxon>Strophariaceae</taxon>
        <taxon>Galerina</taxon>
    </lineage>
</organism>
<evidence type="ECO:0000259" key="10">
    <source>
        <dbReference type="PROSITE" id="PS50836"/>
    </source>
</evidence>
<dbReference type="SMART" id="SM00665">
    <property type="entry name" value="B561"/>
    <property type="match status" value="1"/>
</dbReference>
<evidence type="ECO:0000256" key="5">
    <source>
        <dbReference type="ARBA" id="ARBA00022989"/>
    </source>
</evidence>
<evidence type="ECO:0000256" key="7">
    <source>
        <dbReference type="SAM" id="MobiDB-lite"/>
    </source>
</evidence>
<protein>
    <recommendedName>
        <fullName evidence="10">DOMON domain-containing protein</fullName>
    </recommendedName>
</protein>
<dbReference type="PANTHER" id="PTHR47797:SF3">
    <property type="entry name" value="CYTOCHROME B561 DOMAIN-CONTAINING PROTEIN"/>
    <property type="match status" value="1"/>
</dbReference>
<keyword evidence="3 8" id="KW-0812">Transmembrane</keyword>
<dbReference type="Proteomes" id="UP000027222">
    <property type="component" value="Unassembled WGS sequence"/>
</dbReference>
<evidence type="ECO:0000313" key="12">
    <source>
        <dbReference type="Proteomes" id="UP000027222"/>
    </source>
</evidence>
<dbReference type="PANTHER" id="PTHR47797">
    <property type="entry name" value="DEHYDROGENASE, PUTATIVE (AFU_ORTHOLOGUE AFUA_8G05805)-RELATED"/>
    <property type="match status" value="1"/>
</dbReference>
<dbReference type="EMBL" id="KL142385">
    <property type="protein sequence ID" value="KDR73470.1"/>
    <property type="molecule type" value="Genomic_DNA"/>
</dbReference>
<dbReference type="GO" id="GO:0016020">
    <property type="term" value="C:membrane"/>
    <property type="evidence" value="ECO:0007669"/>
    <property type="project" value="UniProtKB-SubCell"/>
</dbReference>
<reference evidence="12" key="1">
    <citation type="journal article" date="2014" name="Proc. Natl. Acad. Sci. U.S.A.">
        <title>Extensive sampling of basidiomycete genomes demonstrates inadequacy of the white-rot/brown-rot paradigm for wood decay fungi.</title>
        <authorList>
            <person name="Riley R."/>
            <person name="Salamov A.A."/>
            <person name="Brown D.W."/>
            <person name="Nagy L.G."/>
            <person name="Floudas D."/>
            <person name="Held B.W."/>
            <person name="Levasseur A."/>
            <person name="Lombard V."/>
            <person name="Morin E."/>
            <person name="Otillar R."/>
            <person name="Lindquist E.A."/>
            <person name="Sun H."/>
            <person name="LaButti K.M."/>
            <person name="Schmutz J."/>
            <person name="Jabbour D."/>
            <person name="Luo H."/>
            <person name="Baker S.E."/>
            <person name="Pisabarro A.G."/>
            <person name="Walton J.D."/>
            <person name="Blanchette R.A."/>
            <person name="Henrissat B."/>
            <person name="Martin F."/>
            <person name="Cullen D."/>
            <person name="Hibbett D.S."/>
            <person name="Grigoriev I.V."/>
        </authorList>
    </citation>
    <scope>NUCLEOTIDE SEQUENCE [LARGE SCALE GENOMIC DNA]</scope>
    <source>
        <strain evidence="12">CBS 339.88</strain>
    </source>
</reference>
<keyword evidence="12" id="KW-1185">Reference proteome</keyword>
<evidence type="ECO:0000256" key="9">
    <source>
        <dbReference type="SAM" id="SignalP"/>
    </source>
</evidence>
<evidence type="ECO:0000256" key="2">
    <source>
        <dbReference type="ARBA" id="ARBA00022448"/>
    </source>
</evidence>
<accession>A0A067SRD0</accession>
<dbReference type="InterPro" id="IPR015920">
    <property type="entry name" value="Cellobiose_DH-like_cyt"/>
</dbReference>
<keyword evidence="4" id="KW-0249">Electron transport</keyword>
<feature type="chain" id="PRO_5001646061" description="DOMON domain-containing protein" evidence="9">
    <location>
        <begin position="20"/>
        <end position="416"/>
    </location>
</feature>
<sequence length="416" mass="46568">MRVFLPLLVLLHWLPSTLALKGDSACRRDVCVTAMVEGDMVNYEVTGLRQPMGWLALGFGKQMINTHSVIMWMNDDGTTTLSQRYTTGFREPRPVSDPPRVASLVEPKSMTRPAQSTTFAFQMPLNRSLVASADPREAMVYAYSRDRPDKDAASTLSKHRSVGYFSLDLTKELPSTGMMMPKPPSKPAMGTNVYKRLEKLIILHGSLVSLGFLVVLPAGSLIGRWGRSFTPKWFKAHWISNMAIALPVITLGVLLGPAVVYSKESFRIHFANAHEIYGMVLLFIYYAQVLLGRYIHKRRLQLAQLGPITRPHPPLNILHIALGVSIIALAFFQVRSGLEWWETLTGRGPITSWALPLWKAWIVVLPVAYFAGYALLPRQLRLEREAAYAPLAVASSDRDDRSHLLAEDDEDPAHPR</sequence>
<dbReference type="Gene3D" id="1.20.120.1770">
    <property type="match status" value="1"/>
</dbReference>
<dbReference type="AlphaFoldDB" id="A0A067SRD0"/>
<dbReference type="Pfam" id="PF16010">
    <property type="entry name" value="CDH-cyt"/>
    <property type="match status" value="1"/>
</dbReference>
<dbReference type="Gene3D" id="2.60.40.1210">
    <property type="entry name" value="Cellobiose dehydrogenase, cytochrome domain"/>
    <property type="match status" value="1"/>
</dbReference>
<name>A0A067SRD0_GALM3</name>
<evidence type="ECO:0000313" key="11">
    <source>
        <dbReference type="EMBL" id="KDR73470.1"/>
    </source>
</evidence>
<comment type="subcellular location">
    <subcellularLocation>
        <location evidence="1">Membrane</location>
    </subcellularLocation>
</comment>
<feature type="signal peptide" evidence="9">
    <location>
        <begin position="1"/>
        <end position="19"/>
    </location>
</feature>